<keyword evidence="2" id="KW-0812">Transmembrane</keyword>
<feature type="region of interest" description="Disordered" evidence="1">
    <location>
        <begin position="232"/>
        <end position="262"/>
    </location>
</feature>
<dbReference type="Pfam" id="PF03108">
    <property type="entry name" value="DBD_Tnp_Mut"/>
    <property type="match status" value="1"/>
</dbReference>
<accession>Q9LP20</accession>
<evidence type="ECO:0000256" key="2">
    <source>
        <dbReference type="SAM" id="Phobius"/>
    </source>
</evidence>
<name>Q9LP20_ARATH</name>
<organism evidence="5">
    <name type="scientific">Arabidopsis thaliana</name>
    <name type="common">Mouse-ear cress</name>
    <dbReference type="NCBI Taxonomy" id="3702"/>
    <lineage>
        <taxon>Eukaryota</taxon>
        <taxon>Viridiplantae</taxon>
        <taxon>Streptophyta</taxon>
        <taxon>Embryophyta</taxon>
        <taxon>Tracheophyta</taxon>
        <taxon>Spermatophyta</taxon>
        <taxon>Magnoliopsida</taxon>
        <taxon>eudicotyledons</taxon>
        <taxon>Gunneridae</taxon>
        <taxon>Pentapetalae</taxon>
        <taxon>rosids</taxon>
        <taxon>malvids</taxon>
        <taxon>Brassicales</taxon>
        <taxon>Brassicaceae</taxon>
        <taxon>Camelineae</taxon>
        <taxon>Arabidopsis</taxon>
    </lineage>
</organism>
<reference evidence="5" key="3">
    <citation type="submission" date="2000-06" db="EMBL/GenBank/DDBJ databases">
        <authorList>
            <person name="Theologis"/>
        </authorList>
    </citation>
    <scope>NUCLEOTIDE SEQUENCE</scope>
</reference>
<dbReference type="EMBL" id="AC021198">
    <property type="protein sequence ID" value="AAF79886.1"/>
    <property type="molecule type" value="Genomic_DNA"/>
</dbReference>
<dbReference type="InterPro" id="IPR018289">
    <property type="entry name" value="MULE_transposase_dom"/>
</dbReference>
<evidence type="ECO:0000259" key="3">
    <source>
        <dbReference type="Pfam" id="PF03108"/>
    </source>
</evidence>
<dbReference type="AlphaFoldDB" id="Q9LP20"/>
<evidence type="ECO:0000313" key="5">
    <source>
        <dbReference type="EMBL" id="AAF79886.1"/>
    </source>
</evidence>
<evidence type="ECO:0000259" key="4">
    <source>
        <dbReference type="Pfam" id="PF10551"/>
    </source>
</evidence>
<feature type="domain" description="Transposase MuDR plant" evidence="3">
    <location>
        <begin position="464"/>
        <end position="527"/>
    </location>
</feature>
<protein>
    <submittedName>
        <fullName evidence="5">F14D7.6 protein</fullName>
    </submittedName>
</protein>
<keyword evidence="2" id="KW-0472">Membrane</keyword>
<keyword evidence="2" id="KW-1133">Transmembrane helix</keyword>
<evidence type="ECO:0000256" key="1">
    <source>
        <dbReference type="SAM" id="MobiDB-lite"/>
    </source>
</evidence>
<dbReference type="PANTHER" id="PTHR31973:SF187">
    <property type="entry name" value="MUTATOR TRANSPOSASE MUDRA PROTEIN"/>
    <property type="match status" value="1"/>
</dbReference>
<reference evidence="5" key="2">
    <citation type="submission" date="2000-02" db="EMBL/GenBank/DDBJ databases">
        <title>The sequence of BAC F14D7 from Arabidopsis thaliana chromosome 1.</title>
        <authorList>
            <person name="Liu S.X."/>
            <person name="Chan A."/>
            <person name="Sakano H."/>
            <person name="Yu G."/>
            <person name="Lee J.M."/>
            <person name="Lenz C."/>
            <person name="Pham P."/>
            <person name="Toriumi M."/>
            <person name="Chin C."/>
            <person name="Chiou J."/>
            <person name="Choi E."/>
            <person name="Chung M."/>
            <person name="Gonzalez A."/>
            <person name="Howng B."/>
            <person name="Liu A."/>
            <person name="Vaysberg M."/>
            <person name="Altafi H."/>
            <person name="Brooks S."/>
            <person name="Buehler E."/>
            <person name="Chao Q."/>
            <person name="Conn L."/>
            <person name="Conway A.B."/>
            <person name="Hansen N.F."/>
            <person name="Johnson-Hopson C."/>
            <person name="Khan S."/>
            <person name="Kim C."/>
            <person name="Lam B."/>
            <person name="Miranda M."/>
            <person name="Nguyen M."/>
            <person name="Palm C.J."/>
            <person name="Shinn P."/>
            <person name="Southwick A."/>
            <person name="Davis R.W."/>
            <person name="Ecker J.R."/>
            <person name="Federspiel N.A."/>
            <person name="Theologis A."/>
            <person name="Yu G."/>
        </authorList>
    </citation>
    <scope>NUCLEOTIDE SEQUENCE</scope>
</reference>
<dbReference type="InterPro" id="IPR004332">
    <property type="entry name" value="Transposase_MuDR"/>
</dbReference>
<gene>
    <name evidence="5" type="primary">F14D7.6</name>
</gene>
<feature type="transmembrane region" description="Helical" evidence="2">
    <location>
        <begin position="7"/>
        <end position="25"/>
    </location>
</feature>
<reference key="1">
    <citation type="journal article" date="2000" name="Nature">
        <title>Sequence and analysis of chromosome 1 of the plant Arabidopsis thaliana.</title>
        <authorList>
            <person name="Theologis A."/>
            <person name="Ecker J.R."/>
            <person name="Palm C.J."/>
            <person name="Federspiel N.A."/>
            <person name="Kaul S."/>
            <person name="White O."/>
            <person name="Alonso J."/>
            <person name="Altafi H."/>
            <person name="Araujo R."/>
            <person name="Bowman C.L."/>
            <person name="Brooks S.Y."/>
            <person name="Buehler E."/>
            <person name="Chan A."/>
            <person name="Chao Q."/>
            <person name="Chen H."/>
            <person name="Cheuk R.F."/>
            <person name="Chin C.W."/>
            <person name="Chung M.K."/>
            <person name="Conn L."/>
            <person name="Conway A.B."/>
            <person name="Conway A.R."/>
            <person name="Creasy T.H."/>
            <person name="Dewar K."/>
            <person name="Dunn P."/>
            <person name="Etgu P."/>
            <person name="Feldblyum T.V."/>
            <person name="Feng J."/>
            <person name="Fong B."/>
            <person name="Fujii C.Y."/>
            <person name="Gill J.E."/>
            <person name="Goldsmith A.D."/>
            <person name="Haas B."/>
            <person name="Hansen N.F."/>
            <person name="Hughes B."/>
            <person name="Huizar L."/>
            <person name="Hunter J.L."/>
            <person name="Jenkins J."/>
            <person name="Johnson-Hopson C."/>
            <person name="Khan S."/>
            <person name="Khaykin E."/>
            <person name="Kim C.J."/>
            <person name="Koo H.L."/>
            <person name="Kremenetskaia I."/>
            <person name="Kurtz D.B."/>
            <person name="Kwan A."/>
            <person name="Lam B."/>
            <person name="Langin-Hooper S."/>
            <person name="Lee A."/>
            <person name="Lee J.M."/>
            <person name="Lenz C.A."/>
            <person name="Li J.H."/>
            <person name="Li Y."/>
            <person name="Lin X."/>
            <person name="Liu S.X."/>
            <person name="Liu Z.A."/>
            <person name="Luros J.S."/>
            <person name="Maiti R."/>
            <person name="Marziali A."/>
            <person name="Militscher J."/>
            <person name="Miranda M."/>
            <person name="Nguyen M."/>
            <person name="Nierman W.C."/>
            <person name="Osborne B.I."/>
            <person name="Pai G."/>
            <person name="Peterson J."/>
            <person name="Pham P.K."/>
            <person name="Rizzo M."/>
            <person name="Rooney T."/>
            <person name="Rowley D."/>
            <person name="Sakano H."/>
            <person name="Salzberg S.L."/>
            <person name="Schwartz J.R."/>
            <person name="Shinn P."/>
            <person name="Southwick A.M."/>
            <person name="Sun H."/>
            <person name="Tallon L.J."/>
            <person name="Tambunga G."/>
            <person name="Toriumi M.J."/>
            <person name="Town C.D."/>
            <person name="Utterback T."/>
            <person name="Van Aken S."/>
            <person name="Vaysberg M."/>
            <person name="Vysotskaia V.S."/>
            <person name="Walker M."/>
            <person name="Wu D."/>
            <person name="Yu G."/>
            <person name="Fraser C.M."/>
            <person name="Venter J.C."/>
            <person name="Davis R.W."/>
        </authorList>
    </citation>
    <scope>NUCLEOTIDE SEQUENCE [LARGE SCALE GENOMIC DNA]</scope>
    <source>
        <strain>cv. Columbia</strain>
    </source>
</reference>
<sequence length="962" mass="108168">MSDIYGVARYHLYTLVYLLAVYSLLCIKEKPTRLKTLVSDKINAKGAKHPENSRLKGVRLREQDGFAKVVMAVKEKLALGAEDDIELTYQWPQWMMGPDWRRANPIDILDDEDMTLFMAIRADLDEVHPRVKIIRGGNSRNVNSYRSNLDIGGLTLEEISDKYWNSAETRAVWGTALTRMLLRNISAHILSPITYLYATIYLIQVTVMDWQPWERTTAWAYRKAMTNETLMGGGAGTSGVPLTDTEPDSIPISKGKEKVTDDDERERDRLFEMWRTQQQEEMWREMCATQMTLGATQIDATNVGDTGKTARALNFGSGDIFKGNPREDLQLTLARAETQEVCTQVVALSSSDSTFGMPTSLSTSVSFSSDDLMDVTDSSNNNSSSCIDKGKGIMIDERITTKEIGAGSTNTRVSEVLRNELMVKDTPVPTVLYDRDAPPYFDDPEKEDALHRALKYADNEGDDIYIGRIFKSKEDCATKLAIHAIHWKFHFIYAKSGPNIVAAVCVSDTCPWRVYATKLPDSDWFEVRSTTQTHTCSVDARGDFHKQASTVVIGKLMRTKYIGVGRGPRANELRRMLRQDYALIQPYFKCLLETNPNSLVAMETEKDNSGVERFKYLFFALDACVQGYAYMRKVIVIDGTHLRGRYGGCLVAASAQDANFQVFPIAFGIVNSKNDEAWTWFMTKLTEALPDDPELVFASDRHNSITPASVRIFVEVRAKHGPCADYLEGIGFEHWTRSHFVGNMYNVMTSNIVESLNNMLTMARDYPIISILESIRTTLVTLFALRRQAARSEDNILSSKVHDMLIENYEKGAGCVVLKIGDGLYEGVPAPNYPLLTCHIGGYRRRAPRGHDGWSPSHDPRLRLSYQALIIPVPDTETLTPSPNDVGGGKLAPPYVRRPPGRPRKRRLFSKGEFKDVTIASICSEHQEKDAHNASYWDITGDRRNYGSRTFFGAESDGCCQD</sequence>
<dbReference type="PANTHER" id="PTHR31973">
    <property type="entry name" value="POLYPROTEIN, PUTATIVE-RELATED"/>
    <property type="match status" value="1"/>
</dbReference>
<dbReference type="Pfam" id="PF10551">
    <property type="entry name" value="MULE"/>
    <property type="match status" value="1"/>
</dbReference>
<feature type="region of interest" description="Disordered" evidence="1">
    <location>
        <begin position="877"/>
        <end position="906"/>
    </location>
</feature>
<feature type="domain" description="MULE transposase" evidence="4">
    <location>
        <begin position="634"/>
        <end position="719"/>
    </location>
</feature>
<dbReference type="PIR" id="G86479">
    <property type="entry name" value="G86479"/>
</dbReference>
<proteinExistence type="predicted"/>